<accession>A0ABZ2TR77</accession>
<gene>
    <name evidence="1" type="ORF">WG950_07455</name>
</gene>
<dbReference type="GO" id="GO:0016787">
    <property type="term" value="F:hydrolase activity"/>
    <property type="evidence" value="ECO:0007669"/>
    <property type="project" value="UniProtKB-KW"/>
</dbReference>
<evidence type="ECO:0000313" key="2">
    <source>
        <dbReference type="Proteomes" id="UP001491088"/>
    </source>
</evidence>
<dbReference type="Gene3D" id="3.20.20.140">
    <property type="entry name" value="Metal-dependent hydrolases"/>
    <property type="match status" value="1"/>
</dbReference>
<dbReference type="InterPro" id="IPR001130">
    <property type="entry name" value="TatD-like"/>
</dbReference>
<dbReference type="InterPro" id="IPR032466">
    <property type="entry name" value="Metal_Hydrolase"/>
</dbReference>
<keyword evidence="1" id="KW-0378">Hydrolase</keyword>
<protein>
    <submittedName>
        <fullName evidence="1">TatD family hydrolase</fullName>
    </submittedName>
</protein>
<dbReference type="SUPFAM" id="SSF51556">
    <property type="entry name" value="Metallo-dependent hydrolases"/>
    <property type="match status" value="1"/>
</dbReference>
<dbReference type="PANTHER" id="PTHR46124">
    <property type="entry name" value="D-AMINOACYL-TRNA DEACYLASE"/>
    <property type="match status" value="1"/>
</dbReference>
<sequence length="213" mass="24672">MNYFDAHTHTFSKEENVLSVVNKFPVSENFSHPFSIGIHPWFIKVKTLNTEFTVLEEKIQHKNCLAIGECGLDKLTEVNFQTQKEVFVTQIQLSEKYKKPLIIHCVKAYQEIIEFKKTLKPKQVWVLHGFNKSLQLAESCLKNGIILSFGKAIINRNKVAEVFKKLPLNAILLETDNNDVTIFDVYKKASEIKNIEVTELQKQVEQNFKNIFI</sequence>
<dbReference type="Proteomes" id="UP001491088">
    <property type="component" value="Chromosome"/>
</dbReference>
<dbReference type="PIRSF" id="PIRSF005902">
    <property type="entry name" value="DNase_TatD"/>
    <property type="match status" value="1"/>
</dbReference>
<name>A0ABZ2TR77_9FLAO</name>
<organism evidence="1 2">
    <name type="scientific">Polaribacter marinaquae</name>
    <dbReference type="NCBI Taxonomy" id="1642819"/>
    <lineage>
        <taxon>Bacteria</taxon>
        <taxon>Pseudomonadati</taxon>
        <taxon>Bacteroidota</taxon>
        <taxon>Flavobacteriia</taxon>
        <taxon>Flavobacteriales</taxon>
        <taxon>Flavobacteriaceae</taxon>
    </lineage>
</organism>
<keyword evidence="2" id="KW-1185">Reference proteome</keyword>
<reference evidence="1 2" key="1">
    <citation type="submission" date="2024-03" db="EMBL/GenBank/DDBJ databases">
        <authorList>
            <person name="Cao K."/>
        </authorList>
    </citation>
    <scope>NUCLEOTIDE SEQUENCE [LARGE SCALE GENOMIC DNA]</scope>
    <source>
        <strain evidence="1 2">MCCC 1K00696</strain>
    </source>
</reference>
<dbReference type="PANTHER" id="PTHR46124:SF2">
    <property type="entry name" value="D-AMINOACYL-TRNA DEACYLASE"/>
    <property type="match status" value="1"/>
</dbReference>
<proteinExistence type="predicted"/>
<dbReference type="Pfam" id="PF01026">
    <property type="entry name" value="TatD_DNase"/>
    <property type="match status" value="1"/>
</dbReference>
<dbReference type="EMBL" id="CP150496">
    <property type="protein sequence ID" value="WYW54364.1"/>
    <property type="molecule type" value="Genomic_DNA"/>
</dbReference>
<dbReference type="RefSeq" id="WP_340931364.1">
    <property type="nucleotide sequence ID" value="NZ_CP150496.1"/>
</dbReference>
<evidence type="ECO:0000313" key="1">
    <source>
        <dbReference type="EMBL" id="WYW54364.1"/>
    </source>
</evidence>